<organism evidence="1 2">
    <name type="scientific">Ulvibacter litoralis</name>
    <dbReference type="NCBI Taxonomy" id="227084"/>
    <lineage>
        <taxon>Bacteria</taxon>
        <taxon>Pseudomonadati</taxon>
        <taxon>Bacteroidota</taxon>
        <taxon>Flavobacteriia</taxon>
        <taxon>Flavobacteriales</taxon>
        <taxon>Flavobacteriaceae</taxon>
        <taxon>Ulvibacter</taxon>
    </lineage>
</organism>
<gene>
    <name evidence="1" type="ORF">SAMN05421855_10393</name>
</gene>
<evidence type="ECO:0000313" key="2">
    <source>
        <dbReference type="Proteomes" id="UP000199321"/>
    </source>
</evidence>
<protein>
    <submittedName>
        <fullName evidence="1">Uncharacterized protein</fullName>
    </submittedName>
</protein>
<reference evidence="1 2" key="1">
    <citation type="submission" date="2016-10" db="EMBL/GenBank/DDBJ databases">
        <authorList>
            <person name="de Groot N.N."/>
        </authorList>
    </citation>
    <scope>NUCLEOTIDE SEQUENCE [LARGE SCALE GENOMIC DNA]</scope>
    <source>
        <strain evidence="1 2">DSM 16195</strain>
    </source>
</reference>
<keyword evidence="2" id="KW-1185">Reference proteome</keyword>
<accession>A0A1G7GEV0</accession>
<evidence type="ECO:0000313" key="1">
    <source>
        <dbReference type="EMBL" id="SDE86654.1"/>
    </source>
</evidence>
<proteinExistence type="predicted"/>
<dbReference type="Proteomes" id="UP000199321">
    <property type="component" value="Unassembled WGS sequence"/>
</dbReference>
<dbReference type="AlphaFoldDB" id="A0A1G7GEV0"/>
<dbReference type="EMBL" id="FNBA01000003">
    <property type="protein sequence ID" value="SDE86654.1"/>
    <property type="molecule type" value="Genomic_DNA"/>
</dbReference>
<name>A0A1G7GEV0_9FLAO</name>
<sequence length="31" mass="3660">MFLISIRGFCLEEFAVQESPFNTYLYVSLNK</sequence>